<dbReference type="PROSITE" id="PS00036">
    <property type="entry name" value="BZIP_BASIC"/>
    <property type="match status" value="1"/>
</dbReference>
<feature type="compositionally biased region" description="Basic and acidic residues" evidence="1">
    <location>
        <begin position="1"/>
        <end position="11"/>
    </location>
</feature>
<name>M2TY93_COCH5</name>
<evidence type="ECO:0000259" key="2">
    <source>
        <dbReference type="PROSITE" id="PS00036"/>
    </source>
</evidence>
<protein>
    <recommendedName>
        <fullName evidence="2">BZIP domain-containing protein</fullName>
    </recommendedName>
</protein>
<feature type="region of interest" description="Disordered" evidence="1">
    <location>
        <begin position="1"/>
        <end position="56"/>
    </location>
</feature>
<dbReference type="AlphaFoldDB" id="M2TY93"/>
<proteinExistence type="predicted"/>
<feature type="domain" description="BZIP" evidence="2">
    <location>
        <begin position="13"/>
        <end position="28"/>
    </location>
</feature>
<dbReference type="OMA" id="CECTETA"/>
<sequence>MRPKLSAEARAQRRKIQNRVSQQKRREREKKCKTQARSRGTQPVPTGRRTTHDESNLVVPGHQCQDKLPLADESDYLVPMQSHESFVAQLYSNEWLSHPRSPMMPEYTSPFEEGYALMHGGPAWECMKSAGTQKDGGTQSMQAISNVNRGA</sequence>
<keyword evidence="4" id="KW-1185">Reference proteome</keyword>
<accession>M2TY93</accession>
<dbReference type="Proteomes" id="UP000016936">
    <property type="component" value="Unassembled WGS sequence"/>
</dbReference>
<dbReference type="HOGENOM" id="CLU_1731286_0_0_1"/>
<dbReference type="InterPro" id="IPR004827">
    <property type="entry name" value="bZIP"/>
</dbReference>
<gene>
    <name evidence="3" type="ORF">COCHEDRAFT_1115427</name>
</gene>
<organism evidence="3 4">
    <name type="scientific">Cochliobolus heterostrophus (strain C5 / ATCC 48332 / race O)</name>
    <name type="common">Southern corn leaf blight fungus</name>
    <name type="synonym">Bipolaris maydis</name>
    <dbReference type="NCBI Taxonomy" id="701091"/>
    <lineage>
        <taxon>Eukaryota</taxon>
        <taxon>Fungi</taxon>
        <taxon>Dikarya</taxon>
        <taxon>Ascomycota</taxon>
        <taxon>Pezizomycotina</taxon>
        <taxon>Dothideomycetes</taxon>
        <taxon>Pleosporomycetidae</taxon>
        <taxon>Pleosporales</taxon>
        <taxon>Pleosporineae</taxon>
        <taxon>Pleosporaceae</taxon>
        <taxon>Bipolaris</taxon>
    </lineage>
</organism>
<evidence type="ECO:0000313" key="3">
    <source>
        <dbReference type="EMBL" id="EMD86766.1"/>
    </source>
</evidence>
<reference evidence="3 4" key="1">
    <citation type="journal article" date="2012" name="PLoS Pathog.">
        <title>Diverse lifestyles and strategies of plant pathogenesis encoded in the genomes of eighteen Dothideomycetes fungi.</title>
        <authorList>
            <person name="Ohm R.A."/>
            <person name="Feau N."/>
            <person name="Henrissat B."/>
            <person name="Schoch C.L."/>
            <person name="Horwitz B.A."/>
            <person name="Barry K.W."/>
            <person name="Condon B.J."/>
            <person name="Copeland A.C."/>
            <person name="Dhillon B."/>
            <person name="Glaser F."/>
            <person name="Hesse C.N."/>
            <person name="Kosti I."/>
            <person name="LaButti K."/>
            <person name="Lindquist E.A."/>
            <person name="Lucas S."/>
            <person name="Salamov A.A."/>
            <person name="Bradshaw R.E."/>
            <person name="Ciuffetti L."/>
            <person name="Hamelin R.C."/>
            <person name="Kema G.H.J."/>
            <person name="Lawrence C."/>
            <person name="Scott J.A."/>
            <person name="Spatafora J.W."/>
            <person name="Turgeon B.G."/>
            <person name="de Wit P.J.G.M."/>
            <person name="Zhong S."/>
            <person name="Goodwin S.B."/>
            <person name="Grigoriev I.V."/>
        </authorList>
    </citation>
    <scope>NUCLEOTIDE SEQUENCE [LARGE SCALE GENOMIC DNA]</scope>
    <source>
        <strain evidence="4">C5 / ATCC 48332 / race O</strain>
    </source>
</reference>
<evidence type="ECO:0000256" key="1">
    <source>
        <dbReference type="SAM" id="MobiDB-lite"/>
    </source>
</evidence>
<evidence type="ECO:0000313" key="4">
    <source>
        <dbReference type="Proteomes" id="UP000016936"/>
    </source>
</evidence>
<dbReference type="GO" id="GO:0003700">
    <property type="term" value="F:DNA-binding transcription factor activity"/>
    <property type="evidence" value="ECO:0007669"/>
    <property type="project" value="InterPro"/>
</dbReference>
<feature type="compositionally biased region" description="Basic residues" evidence="1">
    <location>
        <begin position="12"/>
        <end position="23"/>
    </location>
</feature>
<reference evidence="4" key="2">
    <citation type="journal article" date="2013" name="PLoS Genet.">
        <title>Comparative genome structure, secondary metabolite, and effector coding capacity across Cochliobolus pathogens.</title>
        <authorList>
            <person name="Condon B.J."/>
            <person name="Leng Y."/>
            <person name="Wu D."/>
            <person name="Bushley K.E."/>
            <person name="Ohm R.A."/>
            <person name="Otillar R."/>
            <person name="Martin J."/>
            <person name="Schackwitz W."/>
            <person name="Grimwood J."/>
            <person name="MohdZainudin N."/>
            <person name="Xue C."/>
            <person name="Wang R."/>
            <person name="Manning V.A."/>
            <person name="Dhillon B."/>
            <person name="Tu Z.J."/>
            <person name="Steffenson B.J."/>
            <person name="Salamov A."/>
            <person name="Sun H."/>
            <person name="Lowry S."/>
            <person name="LaButti K."/>
            <person name="Han J."/>
            <person name="Copeland A."/>
            <person name="Lindquist E."/>
            <person name="Barry K."/>
            <person name="Schmutz J."/>
            <person name="Baker S.E."/>
            <person name="Ciuffetti L.M."/>
            <person name="Grigoriev I.V."/>
            <person name="Zhong S."/>
            <person name="Turgeon B.G."/>
        </authorList>
    </citation>
    <scope>NUCLEOTIDE SEQUENCE [LARGE SCALE GENOMIC DNA]</scope>
    <source>
        <strain evidence="4">C5 / ATCC 48332 / race O</strain>
    </source>
</reference>
<feature type="region of interest" description="Disordered" evidence="1">
    <location>
        <begin position="130"/>
        <end position="151"/>
    </location>
</feature>
<dbReference type="OrthoDB" id="3694612at2759"/>
<dbReference type="EMBL" id="KB445584">
    <property type="protein sequence ID" value="EMD86766.1"/>
    <property type="molecule type" value="Genomic_DNA"/>
</dbReference>